<feature type="transmembrane region" description="Helical" evidence="12">
    <location>
        <begin position="6"/>
        <end position="24"/>
    </location>
</feature>
<keyword evidence="7 12" id="KW-0997">Cell inner membrane</keyword>
<dbReference type="NCBIfam" id="TIGR03141">
    <property type="entry name" value="cytochro_ccmD"/>
    <property type="match status" value="1"/>
</dbReference>
<dbReference type="AlphaFoldDB" id="A0A8G2EUS2"/>
<evidence type="ECO:0000256" key="6">
    <source>
        <dbReference type="ARBA" id="ARBA00022475"/>
    </source>
</evidence>
<evidence type="ECO:0000256" key="7">
    <source>
        <dbReference type="ARBA" id="ARBA00022519"/>
    </source>
</evidence>
<evidence type="ECO:0000256" key="12">
    <source>
        <dbReference type="RuleBase" id="RU363101"/>
    </source>
</evidence>
<dbReference type="InterPro" id="IPR007078">
    <property type="entry name" value="Haem_export_protD_CcmD"/>
</dbReference>
<evidence type="ECO:0000256" key="4">
    <source>
        <dbReference type="ARBA" id="ARBA00016461"/>
    </source>
</evidence>
<dbReference type="GO" id="GO:0017004">
    <property type="term" value="P:cytochrome complex assembly"/>
    <property type="evidence" value="ECO:0007669"/>
    <property type="project" value="UniProtKB-KW"/>
</dbReference>
<sequence length="58" mass="6398">MGGYAAYVWPSYGIAALVLIGLLIHSWTDARRLEAEVARLRELGSDIRRPADMRGDAP</sequence>
<dbReference type="Proteomes" id="UP000198615">
    <property type="component" value="Unassembled WGS sequence"/>
</dbReference>
<accession>A0A8G2EUS2</accession>
<gene>
    <name evidence="13" type="ORF">SAMN05660686_01560</name>
</gene>
<evidence type="ECO:0000256" key="11">
    <source>
        <dbReference type="ARBA" id="ARBA00023136"/>
    </source>
</evidence>
<keyword evidence="5 12" id="KW-0813">Transport</keyword>
<keyword evidence="6 12" id="KW-1003">Cell membrane</keyword>
<keyword evidence="14" id="KW-1185">Reference proteome</keyword>
<reference evidence="13 14" key="1">
    <citation type="submission" date="2016-10" db="EMBL/GenBank/DDBJ databases">
        <authorList>
            <person name="Varghese N."/>
            <person name="Submissions S."/>
        </authorList>
    </citation>
    <scope>NUCLEOTIDE SEQUENCE [LARGE SCALE GENOMIC DNA]</scope>
    <source>
        <strain evidence="13 14">DSM 18839</strain>
    </source>
</reference>
<organism evidence="13 14">
    <name type="scientific">Thalassobaculum litoreum DSM 18839</name>
    <dbReference type="NCBI Taxonomy" id="1123362"/>
    <lineage>
        <taxon>Bacteria</taxon>
        <taxon>Pseudomonadati</taxon>
        <taxon>Pseudomonadota</taxon>
        <taxon>Alphaproteobacteria</taxon>
        <taxon>Rhodospirillales</taxon>
        <taxon>Thalassobaculaceae</taxon>
        <taxon>Thalassobaculum</taxon>
    </lineage>
</organism>
<keyword evidence="11 12" id="KW-0472">Membrane</keyword>
<protein>
    <recommendedName>
        <fullName evidence="4 12">Heme exporter protein D</fullName>
    </recommendedName>
</protein>
<evidence type="ECO:0000313" key="14">
    <source>
        <dbReference type="Proteomes" id="UP000198615"/>
    </source>
</evidence>
<evidence type="ECO:0000313" key="13">
    <source>
        <dbReference type="EMBL" id="SDF53025.1"/>
    </source>
</evidence>
<keyword evidence="9 12" id="KW-0201">Cytochrome c-type biogenesis</keyword>
<dbReference type="GO" id="GO:0015886">
    <property type="term" value="P:heme transport"/>
    <property type="evidence" value="ECO:0007669"/>
    <property type="project" value="InterPro"/>
</dbReference>
<dbReference type="EMBL" id="FNBW01000004">
    <property type="protein sequence ID" value="SDF53025.1"/>
    <property type="molecule type" value="Genomic_DNA"/>
</dbReference>
<evidence type="ECO:0000256" key="9">
    <source>
        <dbReference type="ARBA" id="ARBA00022748"/>
    </source>
</evidence>
<dbReference type="GO" id="GO:1903607">
    <property type="term" value="P:cytochrome c biosynthetic process"/>
    <property type="evidence" value="ECO:0007669"/>
    <property type="project" value="TreeGrafter"/>
</dbReference>
<comment type="similarity">
    <text evidence="3 12">Belongs to the CcmD/CycX/HelD family.</text>
</comment>
<comment type="caution">
    <text evidence="13">The sequence shown here is derived from an EMBL/GenBank/DDBJ whole genome shotgun (WGS) entry which is preliminary data.</text>
</comment>
<proteinExistence type="inferred from homology"/>
<comment type="subcellular location">
    <subcellularLocation>
        <location evidence="2 12">Cell inner membrane</location>
        <topology evidence="2 12">Single-pass membrane protein</topology>
    </subcellularLocation>
</comment>
<keyword evidence="8 12" id="KW-0812">Transmembrane</keyword>
<evidence type="ECO:0000256" key="2">
    <source>
        <dbReference type="ARBA" id="ARBA00004377"/>
    </source>
</evidence>
<dbReference type="GO" id="GO:0005886">
    <property type="term" value="C:plasma membrane"/>
    <property type="evidence" value="ECO:0007669"/>
    <property type="project" value="UniProtKB-SubCell"/>
</dbReference>
<dbReference type="PANTHER" id="PTHR37531:SF1">
    <property type="entry name" value="HEME EXPORTER PROTEIN D"/>
    <property type="match status" value="1"/>
</dbReference>
<comment type="function">
    <text evidence="1 12">Required for the export of heme to the periplasm for the biogenesis of c-type cytochromes.</text>
</comment>
<dbReference type="InterPro" id="IPR052075">
    <property type="entry name" value="Heme_exporter_D"/>
</dbReference>
<evidence type="ECO:0000256" key="1">
    <source>
        <dbReference type="ARBA" id="ARBA00002442"/>
    </source>
</evidence>
<evidence type="ECO:0000256" key="3">
    <source>
        <dbReference type="ARBA" id="ARBA00008741"/>
    </source>
</evidence>
<evidence type="ECO:0000256" key="5">
    <source>
        <dbReference type="ARBA" id="ARBA00022448"/>
    </source>
</evidence>
<evidence type="ECO:0000256" key="10">
    <source>
        <dbReference type="ARBA" id="ARBA00022989"/>
    </source>
</evidence>
<dbReference type="Pfam" id="PF04995">
    <property type="entry name" value="CcmD"/>
    <property type="match status" value="1"/>
</dbReference>
<dbReference type="PANTHER" id="PTHR37531">
    <property type="entry name" value="HEME EXPORTER PROTEIN D"/>
    <property type="match status" value="1"/>
</dbReference>
<evidence type="ECO:0000256" key="8">
    <source>
        <dbReference type="ARBA" id="ARBA00022692"/>
    </source>
</evidence>
<name>A0A8G2EUS2_9PROT</name>
<keyword evidence="10 12" id="KW-1133">Transmembrane helix</keyword>